<proteinExistence type="predicted"/>
<evidence type="ECO:0000313" key="3">
    <source>
        <dbReference type="Proteomes" id="UP001560573"/>
    </source>
</evidence>
<reference evidence="2 3" key="1">
    <citation type="submission" date="2023-07" db="EMBL/GenBank/DDBJ databases">
        <authorList>
            <person name="Lian W.-H."/>
        </authorList>
    </citation>
    <scope>NUCLEOTIDE SEQUENCE [LARGE SCALE GENOMIC DNA]</scope>
    <source>
        <strain evidence="2 3">SYSU DXS3180</strain>
    </source>
</reference>
<protein>
    <submittedName>
        <fullName evidence="2">CehA/McbA family metallohydrolase</fullName>
    </submittedName>
</protein>
<feature type="signal peptide" evidence="1">
    <location>
        <begin position="1"/>
        <end position="20"/>
    </location>
</feature>
<gene>
    <name evidence="2" type="ORF">QTN47_16885</name>
</gene>
<comment type="caution">
    <text evidence="2">The sequence shown here is derived from an EMBL/GenBank/DDBJ whole genome shotgun (WGS) entry which is preliminary data.</text>
</comment>
<accession>A0ABV3ZH11</accession>
<evidence type="ECO:0000256" key="1">
    <source>
        <dbReference type="SAM" id="SignalP"/>
    </source>
</evidence>
<dbReference type="NCBIfam" id="NF038032">
    <property type="entry name" value="CehA_McbA_metalo"/>
    <property type="match status" value="1"/>
</dbReference>
<dbReference type="Gene3D" id="3.20.20.140">
    <property type="entry name" value="Metal-dependent hydrolases"/>
    <property type="match status" value="1"/>
</dbReference>
<keyword evidence="1" id="KW-0732">Signal</keyword>
<dbReference type="EMBL" id="JAULBC010000005">
    <property type="protein sequence ID" value="MEX6689187.1"/>
    <property type="molecule type" value="Genomic_DNA"/>
</dbReference>
<organism evidence="2 3">
    <name type="scientific">Danxiaibacter flavus</name>
    <dbReference type="NCBI Taxonomy" id="3049108"/>
    <lineage>
        <taxon>Bacteria</taxon>
        <taxon>Pseudomonadati</taxon>
        <taxon>Bacteroidota</taxon>
        <taxon>Chitinophagia</taxon>
        <taxon>Chitinophagales</taxon>
        <taxon>Chitinophagaceae</taxon>
        <taxon>Danxiaibacter</taxon>
    </lineage>
</organism>
<keyword evidence="3" id="KW-1185">Reference proteome</keyword>
<name>A0ABV3ZH11_9BACT</name>
<evidence type="ECO:0000313" key="2">
    <source>
        <dbReference type="EMBL" id="MEX6689187.1"/>
    </source>
</evidence>
<dbReference type="Proteomes" id="UP001560573">
    <property type="component" value="Unassembled WGS sequence"/>
</dbReference>
<dbReference type="RefSeq" id="WP_369330594.1">
    <property type="nucleotide sequence ID" value="NZ_JAULBC010000005.1"/>
</dbReference>
<sequence length="797" mass="89356">MKFAITLFIACLSLHSFTNAQHEHHAAEQPAGKIDAQPLLAQVARLQQALEYLGSPLQKNDVAKLEALKKTALDDHMIHHIQEILDPYCLASVRINPEARVSVERGPAAAILIQGGWKSFLVKVYNEAGIKSALDVQSENAAPLLHASANGAEPKASNILSAAQVANRFLEIGVYRNRPLQPTLSGLALEYVVVQIFTKDKGQREASLSFSAGQGTEDIGFRNAISVLFNCKPSSKVIFNIKDENGEPAMASFIIKDNIERLLPDSFDFRQTNYRYWFASNEYFVYNKSLRGLYPLPSRRLALTDEYPDFFFQPQVYRYDGEHVNLPPGHYTITYIRGPEYITQTKELTVPENAQTINVDFRLKRWINMANMKWYSADHHIHAAGCSHYESPEEGVTPDNMIRQVKGEDLNVGAVLSWGPGWYHQKQFFTGEVSPLSSKQNVMRYDVEVSGFPSSHAGHLVLLNLKEDDYPGTKKIEDWPTWTAPVLQWAKDQHALTGYAHSGWGLEPMQPTTQLPNDVLPKMDGIGANEYVVTVTQNLVDFYSAGDTPAPWELNMWYHSLNCGFRTKLSGETDFPCIFDERVGIARSYFKADGPLSYDAYMEALKKGRNYVSEGHAHLIDFTANNTEMGSGDIALSQPGKVHITAKAAALLPVQQDEDGKNIAARPLTESPYWHVERARIGTSRKVRVQLIFNGVAVDSSDIEADGNWNDIEFNYAANHSGWIALRIYPSVHTNPIFINVGGKQVADPQSAAWCLKAVDQCWKMKQDKIKKEELAAAEQLYNEARKVYQQIIDSKK</sequence>
<feature type="chain" id="PRO_5046829556" evidence="1">
    <location>
        <begin position="21"/>
        <end position="797"/>
    </location>
</feature>